<accession>A0A4V6JJ76</accession>
<organism evidence="1 2">
    <name type="scientific">Leclercia adecarboxylata</name>
    <dbReference type="NCBI Taxonomy" id="83655"/>
    <lineage>
        <taxon>Bacteria</taxon>
        <taxon>Pseudomonadati</taxon>
        <taxon>Pseudomonadota</taxon>
        <taxon>Gammaproteobacteria</taxon>
        <taxon>Enterobacterales</taxon>
        <taxon>Enterobacteriaceae</taxon>
        <taxon>Leclercia</taxon>
    </lineage>
</organism>
<reference evidence="1 2" key="1">
    <citation type="submission" date="2019-05" db="EMBL/GenBank/DDBJ databases">
        <authorList>
            <consortium name="Pathogen Informatics"/>
        </authorList>
    </citation>
    <scope>NUCLEOTIDE SEQUENCE [LARGE SCALE GENOMIC DNA]</scope>
    <source>
        <strain evidence="1 2">NCTC13032</strain>
    </source>
</reference>
<dbReference type="AlphaFoldDB" id="A0A4V6JJ76"/>
<evidence type="ECO:0000313" key="1">
    <source>
        <dbReference type="EMBL" id="VTP70823.1"/>
    </source>
</evidence>
<evidence type="ECO:0000313" key="2">
    <source>
        <dbReference type="Proteomes" id="UP000310719"/>
    </source>
</evidence>
<dbReference type="Proteomes" id="UP000310719">
    <property type="component" value="Chromosome"/>
</dbReference>
<gene>
    <name evidence="1" type="primary">sbmC_3</name>
    <name evidence="1" type="ORF">NCTC13032_04827</name>
</gene>
<dbReference type="EMBL" id="LR590464">
    <property type="protein sequence ID" value="VTP70823.1"/>
    <property type="molecule type" value="Genomic_DNA"/>
</dbReference>
<sequence>MDYSIKHQNKRKIAGFHMVGPWEQTVKAGF</sequence>
<protein>
    <submittedName>
        <fullName evidence="1">DNA gyrase inhibitor</fullName>
    </submittedName>
</protein>
<name>A0A4V6JJ76_9ENTR</name>
<proteinExistence type="predicted"/>